<protein>
    <submittedName>
        <fullName evidence="2">Uncharacterized protein</fullName>
    </submittedName>
</protein>
<proteinExistence type="predicted"/>
<comment type="caution">
    <text evidence="2">The sequence shown here is derived from an EMBL/GenBank/DDBJ whole genome shotgun (WGS) entry which is preliminary data.</text>
</comment>
<feature type="region of interest" description="Disordered" evidence="1">
    <location>
        <begin position="31"/>
        <end position="51"/>
    </location>
</feature>
<name>A0A9X9Q727_GULGU</name>
<keyword evidence="3" id="KW-1185">Reference proteome</keyword>
<dbReference type="Proteomes" id="UP000269945">
    <property type="component" value="Unassembled WGS sequence"/>
</dbReference>
<evidence type="ECO:0000313" key="2">
    <source>
        <dbReference type="EMBL" id="VCX37348.1"/>
    </source>
</evidence>
<dbReference type="AlphaFoldDB" id="A0A9X9Q727"/>
<dbReference type="EMBL" id="CYRY02043168">
    <property type="protein sequence ID" value="VCX37348.1"/>
    <property type="molecule type" value="Genomic_DNA"/>
</dbReference>
<sequence length="99" mass="10420">MLGPSVGSVPGAPGLASRLLGLLTLTEDTRISSPLRSADGGRWGPREPLGTSLSLPPLPHLTVAIPRLLQRGLLRSRAGLSSSSFPRRFALRPHPQLVG</sequence>
<evidence type="ECO:0000256" key="1">
    <source>
        <dbReference type="SAM" id="MobiDB-lite"/>
    </source>
</evidence>
<gene>
    <name evidence="2" type="ORF">BN2614_LOCUS1</name>
</gene>
<accession>A0A9X9Q727</accession>
<reference evidence="2 3" key="1">
    <citation type="submission" date="2018-10" db="EMBL/GenBank/DDBJ databases">
        <authorList>
            <person name="Ekblom R."/>
            <person name="Jareborg N."/>
        </authorList>
    </citation>
    <scope>NUCLEOTIDE SEQUENCE [LARGE SCALE GENOMIC DNA]</scope>
    <source>
        <tissue evidence="2">Muscle</tissue>
    </source>
</reference>
<evidence type="ECO:0000313" key="3">
    <source>
        <dbReference type="Proteomes" id="UP000269945"/>
    </source>
</evidence>
<organism evidence="2 3">
    <name type="scientific">Gulo gulo</name>
    <name type="common">Wolverine</name>
    <name type="synonym">Gluton</name>
    <dbReference type="NCBI Taxonomy" id="48420"/>
    <lineage>
        <taxon>Eukaryota</taxon>
        <taxon>Metazoa</taxon>
        <taxon>Chordata</taxon>
        <taxon>Craniata</taxon>
        <taxon>Vertebrata</taxon>
        <taxon>Euteleostomi</taxon>
        <taxon>Mammalia</taxon>
        <taxon>Eutheria</taxon>
        <taxon>Laurasiatheria</taxon>
        <taxon>Carnivora</taxon>
        <taxon>Caniformia</taxon>
        <taxon>Musteloidea</taxon>
        <taxon>Mustelidae</taxon>
        <taxon>Guloninae</taxon>
        <taxon>Gulo</taxon>
    </lineage>
</organism>